<dbReference type="Proteomes" id="UP001055811">
    <property type="component" value="Linkage Group LG07"/>
</dbReference>
<protein>
    <submittedName>
        <fullName evidence="1">Uncharacterized protein</fullName>
    </submittedName>
</protein>
<organism evidence="1 2">
    <name type="scientific">Cichorium intybus</name>
    <name type="common">Chicory</name>
    <dbReference type="NCBI Taxonomy" id="13427"/>
    <lineage>
        <taxon>Eukaryota</taxon>
        <taxon>Viridiplantae</taxon>
        <taxon>Streptophyta</taxon>
        <taxon>Embryophyta</taxon>
        <taxon>Tracheophyta</taxon>
        <taxon>Spermatophyta</taxon>
        <taxon>Magnoliopsida</taxon>
        <taxon>eudicotyledons</taxon>
        <taxon>Gunneridae</taxon>
        <taxon>Pentapetalae</taxon>
        <taxon>asterids</taxon>
        <taxon>campanulids</taxon>
        <taxon>Asterales</taxon>
        <taxon>Asteraceae</taxon>
        <taxon>Cichorioideae</taxon>
        <taxon>Cichorieae</taxon>
        <taxon>Cichoriinae</taxon>
        <taxon>Cichorium</taxon>
    </lineage>
</organism>
<evidence type="ECO:0000313" key="2">
    <source>
        <dbReference type="Proteomes" id="UP001055811"/>
    </source>
</evidence>
<reference evidence="1 2" key="2">
    <citation type="journal article" date="2022" name="Mol. Ecol. Resour.">
        <title>The genomes of chicory, endive, great burdock and yacon provide insights into Asteraceae paleo-polyploidization history and plant inulin production.</title>
        <authorList>
            <person name="Fan W."/>
            <person name="Wang S."/>
            <person name="Wang H."/>
            <person name="Wang A."/>
            <person name="Jiang F."/>
            <person name="Liu H."/>
            <person name="Zhao H."/>
            <person name="Xu D."/>
            <person name="Zhang Y."/>
        </authorList>
    </citation>
    <scope>NUCLEOTIDE SEQUENCE [LARGE SCALE GENOMIC DNA]</scope>
    <source>
        <strain evidence="2">cv. Punajuju</strain>
        <tissue evidence="1">Leaves</tissue>
    </source>
</reference>
<sequence>MVSRDYKSNNQEPLVDPPPPPSFSHGSLLNELETAHCRIEGQIRQLEANQEDNHVVNVDGIVNTPGGIDERANGERGRNTKRDTSQLAKALGGFRFPEDGQQWGR</sequence>
<evidence type="ECO:0000313" key="1">
    <source>
        <dbReference type="EMBL" id="KAI3710400.1"/>
    </source>
</evidence>
<gene>
    <name evidence="1" type="ORF">L2E82_40180</name>
</gene>
<comment type="caution">
    <text evidence="1">The sequence shown here is derived from an EMBL/GenBank/DDBJ whole genome shotgun (WGS) entry which is preliminary data.</text>
</comment>
<dbReference type="EMBL" id="CM042015">
    <property type="protein sequence ID" value="KAI3710400.1"/>
    <property type="molecule type" value="Genomic_DNA"/>
</dbReference>
<name>A0ACB9AL90_CICIN</name>
<proteinExistence type="predicted"/>
<keyword evidence="2" id="KW-1185">Reference proteome</keyword>
<accession>A0ACB9AL90</accession>
<reference evidence="2" key="1">
    <citation type="journal article" date="2022" name="Mol. Ecol. Resour.">
        <title>The genomes of chicory, endive, great burdock and yacon provide insights into Asteraceae palaeo-polyploidization history and plant inulin production.</title>
        <authorList>
            <person name="Fan W."/>
            <person name="Wang S."/>
            <person name="Wang H."/>
            <person name="Wang A."/>
            <person name="Jiang F."/>
            <person name="Liu H."/>
            <person name="Zhao H."/>
            <person name="Xu D."/>
            <person name="Zhang Y."/>
        </authorList>
    </citation>
    <scope>NUCLEOTIDE SEQUENCE [LARGE SCALE GENOMIC DNA]</scope>
    <source>
        <strain evidence="2">cv. Punajuju</strain>
    </source>
</reference>